<evidence type="ECO:0000313" key="3">
    <source>
        <dbReference type="EMBL" id="KAL3764710.1"/>
    </source>
</evidence>
<reference evidence="3 4" key="1">
    <citation type="submission" date="2024-10" db="EMBL/GenBank/DDBJ databases">
        <title>Updated reference genomes for cyclostephanoid diatoms.</title>
        <authorList>
            <person name="Roberts W.R."/>
            <person name="Alverson A.J."/>
        </authorList>
    </citation>
    <scope>NUCLEOTIDE SEQUENCE [LARGE SCALE GENOMIC DNA]</scope>
    <source>
        <strain evidence="3 4">AJA232-27</strain>
    </source>
</reference>
<organism evidence="3 4">
    <name type="scientific">Discostella pseudostelligera</name>
    <dbReference type="NCBI Taxonomy" id="259834"/>
    <lineage>
        <taxon>Eukaryota</taxon>
        <taxon>Sar</taxon>
        <taxon>Stramenopiles</taxon>
        <taxon>Ochrophyta</taxon>
        <taxon>Bacillariophyta</taxon>
        <taxon>Coscinodiscophyceae</taxon>
        <taxon>Thalassiosirophycidae</taxon>
        <taxon>Stephanodiscales</taxon>
        <taxon>Stephanodiscaceae</taxon>
        <taxon>Discostella</taxon>
    </lineage>
</organism>
<feature type="transmembrane region" description="Helical" evidence="2">
    <location>
        <begin position="112"/>
        <end position="133"/>
    </location>
</feature>
<dbReference type="AlphaFoldDB" id="A0ABD3MKX6"/>
<keyword evidence="4" id="KW-1185">Reference proteome</keyword>
<evidence type="ECO:0000256" key="2">
    <source>
        <dbReference type="SAM" id="Phobius"/>
    </source>
</evidence>
<sequence length="227" mass="26318">MSLRMIAPRLYYSRCSIAVGNKCRMTTTLFSPIRILNANNASAAPHRRRGFSTTTTSSSISSTPKKPTTPEEVEAALIKANETMKAYYSYPPEKVIAAKKLKFEERHRDKQFYLQLALGMSLLCSFLITPFLGRKIAYDPEFRSKYIPSWYDYTIEKPKNAWTKEELHQEIMMLQKKLHERAIAGEFTPEKLEEMRRTMHKKPEKAEHAHFAKLHPGVDDDEELEDE</sequence>
<keyword evidence="2" id="KW-0472">Membrane</keyword>
<feature type="compositionally biased region" description="Low complexity" evidence="1">
    <location>
        <begin position="52"/>
        <end position="66"/>
    </location>
</feature>
<gene>
    <name evidence="3" type="ORF">ACHAWU_001540</name>
</gene>
<comment type="caution">
    <text evidence="3">The sequence shown here is derived from an EMBL/GenBank/DDBJ whole genome shotgun (WGS) entry which is preliminary data.</text>
</comment>
<evidence type="ECO:0008006" key="5">
    <source>
        <dbReference type="Google" id="ProtNLM"/>
    </source>
</evidence>
<dbReference type="Proteomes" id="UP001530293">
    <property type="component" value="Unassembled WGS sequence"/>
</dbReference>
<feature type="region of interest" description="Disordered" evidence="1">
    <location>
        <begin position="44"/>
        <end position="71"/>
    </location>
</feature>
<accession>A0ABD3MKX6</accession>
<evidence type="ECO:0000256" key="1">
    <source>
        <dbReference type="SAM" id="MobiDB-lite"/>
    </source>
</evidence>
<proteinExistence type="predicted"/>
<dbReference type="EMBL" id="JALLBG020000102">
    <property type="protein sequence ID" value="KAL3764710.1"/>
    <property type="molecule type" value="Genomic_DNA"/>
</dbReference>
<keyword evidence="2" id="KW-1133">Transmembrane helix</keyword>
<keyword evidence="2" id="KW-0812">Transmembrane</keyword>
<evidence type="ECO:0000313" key="4">
    <source>
        <dbReference type="Proteomes" id="UP001530293"/>
    </source>
</evidence>
<feature type="region of interest" description="Disordered" evidence="1">
    <location>
        <begin position="195"/>
        <end position="227"/>
    </location>
</feature>
<protein>
    <recommendedName>
        <fullName evidence="5">Transmembrane protein</fullName>
    </recommendedName>
</protein>
<name>A0ABD3MKX6_9STRA</name>